<keyword evidence="2" id="KW-1185">Reference proteome</keyword>
<evidence type="ECO:0000313" key="2">
    <source>
        <dbReference type="Proteomes" id="UP001148737"/>
    </source>
</evidence>
<dbReference type="EMBL" id="JANAKD010000440">
    <property type="protein sequence ID" value="KAJ3493866.1"/>
    <property type="molecule type" value="Genomic_DNA"/>
</dbReference>
<evidence type="ECO:0000313" key="1">
    <source>
        <dbReference type="EMBL" id="KAJ3493866.1"/>
    </source>
</evidence>
<dbReference type="Proteomes" id="UP001148737">
    <property type="component" value="Unassembled WGS sequence"/>
</dbReference>
<organism evidence="1 2">
    <name type="scientific">Lecanicillium saksenae</name>
    <dbReference type="NCBI Taxonomy" id="468837"/>
    <lineage>
        <taxon>Eukaryota</taxon>
        <taxon>Fungi</taxon>
        <taxon>Dikarya</taxon>
        <taxon>Ascomycota</taxon>
        <taxon>Pezizomycotina</taxon>
        <taxon>Sordariomycetes</taxon>
        <taxon>Hypocreomycetidae</taxon>
        <taxon>Hypocreales</taxon>
        <taxon>Cordycipitaceae</taxon>
        <taxon>Lecanicillium</taxon>
    </lineage>
</organism>
<protein>
    <submittedName>
        <fullName evidence="1">Uncharacterized protein</fullName>
    </submittedName>
</protein>
<proteinExistence type="predicted"/>
<accession>A0ACC1QVT5</accession>
<gene>
    <name evidence="1" type="ORF">NLG97_g4463</name>
</gene>
<comment type="caution">
    <text evidence="1">The sequence shown here is derived from an EMBL/GenBank/DDBJ whole genome shotgun (WGS) entry which is preliminary data.</text>
</comment>
<name>A0ACC1QVT5_9HYPO</name>
<sequence>MPQPIYQRHRGRGRRSSSLGSGFDPDPDCIRCSPCSACHANGHCECFRRRDMLLDRLRDSQARVRSCGDELARDQVKRLLHRHQQKKKKKPAIDSIWDVLVNGCVNALGRVTGARDELDQENWRRECSEYRRGLRNSGRAEGEDEGLIAVGEPTRTMRPPPSQQQRQQSSNDPRVAEDDEWYRYHHPRAVPANIPPQRGLLQRSPRREEPSQPSRQRQQRERQQEQQQRPPSPRPGRPNLFSNPSGREGPLGGTERGRVRRGRNARRRAKSPRVLGTILETYQH</sequence>
<reference evidence="1" key="1">
    <citation type="submission" date="2022-07" db="EMBL/GenBank/DDBJ databases">
        <title>Genome Sequence of Lecanicillium saksenae.</title>
        <authorList>
            <person name="Buettner E."/>
        </authorList>
    </citation>
    <scope>NUCLEOTIDE SEQUENCE</scope>
    <source>
        <strain evidence="1">VT-O1</strain>
    </source>
</reference>